<evidence type="ECO:0000313" key="3">
    <source>
        <dbReference type="Proteomes" id="UP000191056"/>
    </source>
</evidence>
<reference evidence="2 4" key="2">
    <citation type="submission" date="2018-08" db="EMBL/GenBank/DDBJ databases">
        <title>Genome of Clostridium chromiireducens C1, DSM12136.</title>
        <authorList>
            <person name="Xing M."/>
            <person name="Wei Y."/>
            <person name="Ang E.L."/>
            <person name="Zhao H."/>
            <person name="Zhang Y."/>
        </authorList>
    </citation>
    <scope>NUCLEOTIDE SEQUENCE [LARGE SCALE GENOMIC DNA]</scope>
    <source>
        <strain evidence="2 4">C1</strain>
    </source>
</reference>
<evidence type="ECO:0000313" key="2">
    <source>
        <dbReference type="EMBL" id="RII33131.1"/>
    </source>
</evidence>
<sequence>MNNDAVLLSEIKNKKNRTRAEELLLKDENIISYIQDILVEESKGHIWHEGAIKKIREYINVNY</sequence>
<keyword evidence="3" id="KW-1185">Reference proteome</keyword>
<protein>
    <submittedName>
        <fullName evidence="1">Uncharacterized protein</fullName>
    </submittedName>
</protein>
<dbReference type="EMBL" id="MZGT01000021">
    <property type="protein sequence ID" value="OPJ62826.1"/>
    <property type="molecule type" value="Genomic_DNA"/>
</dbReference>
<gene>
    <name evidence="1" type="ORF">CLCHR_18860</name>
    <name evidence="2" type="ORF">D2A34_20095</name>
</gene>
<comment type="caution">
    <text evidence="1">The sequence shown here is derived from an EMBL/GenBank/DDBJ whole genome shotgun (WGS) entry which is preliminary data.</text>
</comment>
<dbReference type="EMBL" id="QXDJ01000005">
    <property type="protein sequence ID" value="RII33131.1"/>
    <property type="molecule type" value="Genomic_DNA"/>
</dbReference>
<dbReference type="Proteomes" id="UP000191056">
    <property type="component" value="Unassembled WGS sequence"/>
</dbReference>
<dbReference type="RefSeq" id="WP_079439447.1">
    <property type="nucleotide sequence ID" value="NZ_MZGT01000021.1"/>
</dbReference>
<evidence type="ECO:0000313" key="1">
    <source>
        <dbReference type="EMBL" id="OPJ62826.1"/>
    </source>
</evidence>
<reference evidence="1 3" key="1">
    <citation type="submission" date="2017-03" db="EMBL/GenBank/DDBJ databases">
        <title>Genome sequence of Clostridium chromiireducens DSM 23318.</title>
        <authorList>
            <person name="Poehlein A."/>
            <person name="Daniel R."/>
        </authorList>
    </citation>
    <scope>NUCLEOTIDE SEQUENCE [LARGE SCALE GENOMIC DNA]</scope>
    <source>
        <strain evidence="1 3">DSM 23318</strain>
    </source>
</reference>
<evidence type="ECO:0000313" key="4">
    <source>
        <dbReference type="Proteomes" id="UP000265930"/>
    </source>
</evidence>
<dbReference type="Proteomes" id="UP000265930">
    <property type="component" value="Unassembled WGS sequence"/>
</dbReference>
<accession>A0A1V4ISC0</accession>
<name>A0A1V4ISC0_9CLOT</name>
<dbReference type="AlphaFoldDB" id="A0A1V4ISC0"/>
<organism evidence="1 3">
    <name type="scientific">Clostridium chromiireducens</name>
    <dbReference type="NCBI Taxonomy" id="225345"/>
    <lineage>
        <taxon>Bacteria</taxon>
        <taxon>Bacillati</taxon>
        <taxon>Bacillota</taxon>
        <taxon>Clostridia</taxon>
        <taxon>Eubacteriales</taxon>
        <taxon>Clostridiaceae</taxon>
        <taxon>Clostridium</taxon>
    </lineage>
</organism>
<proteinExistence type="predicted"/>